<evidence type="ECO:0000313" key="4">
    <source>
        <dbReference type="EMBL" id="AII88024.1"/>
    </source>
</evidence>
<dbReference type="Gene3D" id="3.40.710.10">
    <property type="entry name" value="DD-peptidase/beta-lactamase superfamily"/>
    <property type="match status" value="1"/>
</dbReference>
<gene>
    <name evidence="4" type="ORF">RCA23_c25050</name>
</gene>
<dbReference type="GO" id="GO:0006508">
    <property type="term" value="P:proteolysis"/>
    <property type="evidence" value="ECO:0007669"/>
    <property type="project" value="InterPro"/>
</dbReference>
<dbReference type="RefSeq" id="WP_044050635.1">
    <property type="nucleotide sequence ID" value="NZ_CP003984.1"/>
</dbReference>
<dbReference type="InterPro" id="IPR000667">
    <property type="entry name" value="Peptidase_S13"/>
</dbReference>
<keyword evidence="2" id="KW-0378">Hydrolase</keyword>
<dbReference type="Gene3D" id="3.50.80.20">
    <property type="entry name" value="D-Ala-D-Ala carboxypeptidase C, peptidase S13"/>
    <property type="match status" value="1"/>
</dbReference>
<keyword evidence="3" id="KW-0732">Signal</keyword>
<keyword evidence="4" id="KW-0645">Protease</keyword>
<protein>
    <submittedName>
        <fullName evidence="4">D-Ala-D-Ala carboxypeptidase 3 (S13) family protein</fullName>
    </submittedName>
</protein>
<dbReference type="AlphaFoldDB" id="A0AAN0RL54"/>
<feature type="chain" id="PRO_5042827694" evidence="3">
    <location>
        <begin position="25"/>
        <end position="485"/>
    </location>
</feature>
<dbReference type="KEGG" id="ptp:RCA23_c25050"/>
<dbReference type="SUPFAM" id="SSF56601">
    <property type="entry name" value="beta-lactamase/transpeptidase-like"/>
    <property type="match status" value="1"/>
</dbReference>
<dbReference type="InterPro" id="IPR006311">
    <property type="entry name" value="TAT_signal"/>
</dbReference>
<sequence>MKKTLTRRAALSTALAALGTSAFAGAPLKSLRPIARPDASPMLLGGAAAVIRSFSLTGQVSCALMDPETGVLLDAYSPEAELPPASVTKALTAAYGLQKLGRDFQFVTRLSLQGRVRHGAFVGDVILTGSADPTLHTDDLVKFAKALQKTGIQRVKGRLLIVDNGFPYLREIDSSQLPQANYNPAIAGVNLNLNRVQFEWARQASGGYDLSMSAPGRIYRPQIPSIGMRVEERDAPSYAYQYATEREEWSVQRSALGKDGGRWLPARNPRRYAGEAFRVICAEMGIELPPPTIVEGQHPDAVMAVDIAQKNSRPYHEIAKSMLKLSTNLTAEVIGLTASGAPNLRQSAAALSQFAQAHGMRGAVVDHSGLSDQSRLTAGGLAMFMAWHHRNGLADLLKPKILRHKGKPMAGVDLRVKTGTLNFVSTLSGYLTYEGKSLGFAILTADMARREKVKGTENPRGAKGWEARSRSLQYALLRDWPGHLR</sequence>
<reference evidence="4 5" key="1">
    <citation type="journal article" date="2014" name="ISME J.">
        <title>Adaptation of an abundant Roseobacter RCA organism to pelagic systems revealed by genomic and transcriptomic analyses.</title>
        <authorList>
            <person name="Voget S."/>
            <person name="Wemheuer B."/>
            <person name="Brinkhoff T."/>
            <person name="Vollmers J."/>
            <person name="Dietrich S."/>
            <person name="Giebel H.A."/>
            <person name="Beardsley C."/>
            <person name="Sardemann C."/>
            <person name="Bakenhus I."/>
            <person name="Billerbeck S."/>
            <person name="Daniel R."/>
            <person name="Simon M."/>
        </authorList>
    </citation>
    <scope>NUCLEOTIDE SEQUENCE [LARGE SCALE GENOMIC DNA]</scope>
    <source>
        <strain evidence="4 5">RCA23</strain>
    </source>
</reference>
<dbReference type="PANTHER" id="PTHR30023">
    <property type="entry name" value="D-ALANYL-D-ALANINE CARBOXYPEPTIDASE"/>
    <property type="match status" value="1"/>
</dbReference>
<dbReference type="PANTHER" id="PTHR30023:SF0">
    <property type="entry name" value="PENICILLIN-SENSITIVE CARBOXYPEPTIDASE A"/>
    <property type="match status" value="1"/>
</dbReference>
<dbReference type="PROSITE" id="PS51318">
    <property type="entry name" value="TAT"/>
    <property type="match status" value="1"/>
</dbReference>
<evidence type="ECO:0000256" key="1">
    <source>
        <dbReference type="ARBA" id="ARBA00006096"/>
    </source>
</evidence>
<dbReference type="NCBIfam" id="TIGR00666">
    <property type="entry name" value="PBP4"/>
    <property type="match status" value="1"/>
</dbReference>
<feature type="signal peptide" evidence="3">
    <location>
        <begin position="1"/>
        <end position="24"/>
    </location>
</feature>
<dbReference type="PRINTS" id="PR00922">
    <property type="entry name" value="DADACBPTASE3"/>
</dbReference>
<dbReference type="GO" id="GO:0000270">
    <property type="term" value="P:peptidoglycan metabolic process"/>
    <property type="evidence" value="ECO:0007669"/>
    <property type="project" value="TreeGrafter"/>
</dbReference>
<comment type="similarity">
    <text evidence="1">Belongs to the peptidase S13 family.</text>
</comment>
<evidence type="ECO:0000256" key="2">
    <source>
        <dbReference type="ARBA" id="ARBA00022801"/>
    </source>
</evidence>
<proteinExistence type="inferred from homology"/>
<evidence type="ECO:0000256" key="3">
    <source>
        <dbReference type="SAM" id="SignalP"/>
    </source>
</evidence>
<name>A0AAN0RL54_9RHOB</name>
<dbReference type="Proteomes" id="UP000028680">
    <property type="component" value="Chromosome"/>
</dbReference>
<accession>A0AAN0RL54</accession>
<dbReference type="InterPro" id="IPR012338">
    <property type="entry name" value="Beta-lactam/transpept-like"/>
</dbReference>
<organism evidence="4 5">
    <name type="scientific">Planktomarina temperata RCA23</name>
    <dbReference type="NCBI Taxonomy" id="666509"/>
    <lineage>
        <taxon>Bacteria</taxon>
        <taxon>Pseudomonadati</taxon>
        <taxon>Pseudomonadota</taxon>
        <taxon>Alphaproteobacteria</taxon>
        <taxon>Rhodobacterales</taxon>
        <taxon>Paracoccaceae</taxon>
        <taxon>Planktomarina</taxon>
    </lineage>
</organism>
<dbReference type="Pfam" id="PF02113">
    <property type="entry name" value="Peptidase_S13"/>
    <property type="match status" value="1"/>
</dbReference>
<keyword evidence="4" id="KW-0121">Carboxypeptidase</keyword>
<keyword evidence="5" id="KW-1185">Reference proteome</keyword>
<dbReference type="EMBL" id="CP003984">
    <property type="protein sequence ID" value="AII88024.1"/>
    <property type="molecule type" value="Genomic_DNA"/>
</dbReference>
<dbReference type="GO" id="GO:0004185">
    <property type="term" value="F:serine-type carboxypeptidase activity"/>
    <property type="evidence" value="ECO:0007669"/>
    <property type="project" value="InterPro"/>
</dbReference>
<evidence type="ECO:0000313" key="5">
    <source>
        <dbReference type="Proteomes" id="UP000028680"/>
    </source>
</evidence>